<evidence type="ECO:0000313" key="2">
    <source>
        <dbReference type="EMBL" id="VAW76098.1"/>
    </source>
</evidence>
<name>A0A3B0Y5P8_9ZZZZ</name>
<evidence type="ECO:0000259" key="1">
    <source>
        <dbReference type="PROSITE" id="PS51833"/>
    </source>
</evidence>
<dbReference type="InterPro" id="IPR052340">
    <property type="entry name" value="RNase_Y/CdgJ"/>
</dbReference>
<dbReference type="SUPFAM" id="SSF55826">
    <property type="entry name" value="YbaK/ProRS associated domain"/>
    <property type="match status" value="1"/>
</dbReference>
<dbReference type="InterPro" id="IPR014627">
    <property type="entry name" value="UCP036888_HDGYP-like"/>
</dbReference>
<dbReference type="PROSITE" id="PS51833">
    <property type="entry name" value="HDOD"/>
    <property type="match status" value="1"/>
</dbReference>
<dbReference type="Gene3D" id="1.10.3210.10">
    <property type="entry name" value="Hypothetical protein af1432"/>
    <property type="match status" value="1"/>
</dbReference>
<sequence length="463" mass="51038">MGIPASIRDYLNRKGVAYETLPHRRTSTLTQAADLCKIPVSQLVRAVILIDAQGLLMAVLPADHVLDFEALRTQLHRELELVPGNRLATIFDDCEPRSYPPLAAAYNLDVIIDSSLDSLDVVTFEPGVHTSLMQMSRDDFRKLLGDAFSGSFSRPADTLRTDLVTTDGNLSETVEQFTPARVKRDIEEFHELPALPATAVQILQLAENPRANAKQLADIIEQDPGLSAQVLRYANSPLYGCTGNVKNLQTAIARVLGFEFVMNIALGFSIGKSLRVPHDGPFGLDAFWKHSVYAGRLVEELTSELPSGQTIPRGTAYLAGLLQNLGRLVLGHTFQPEFFVLNRFAQANPDMPTCELERHVLGVTHNQIGAWLMEAWGLPQELVIATRHHHDEGYWEQHSTYSQLVLIANRALALHGLGETDPTGLPDFSLEMLGLDEKQVIEKADTIINNAGDLEDLARCLAA</sequence>
<dbReference type="Gene3D" id="3.90.960.10">
    <property type="entry name" value="YbaK/aminoacyl-tRNA synthetase-associated domain"/>
    <property type="match status" value="1"/>
</dbReference>
<dbReference type="EMBL" id="UOFK01000086">
    <property type="protein sequence ID" value="VAW76098.1"/>
    <property type="molecule type" value="Genomic_DNA"/>
</dbReference>
<organism evidence="2">
    <name type="scientific">hydrothermal vent metagenome</name>
    <dbReference type="NCBI Taxonomy" id="652676"/>
    <lineage>
        <taxon>unclassified sequences</taxon>
        <taxon>metagenomes</taxon>
        <taxon>ecological metagenomes</taxon>
    </lineage>
</organism>
<dbReference type="Pfam" id="PF04073">
    <property type="entry name" value="tRNA_edit"/>
    <property type="match status" value="1"/>
</dbReference>
<dbReference type="Pfam" id="PF08668">
    <property type="entry name" value="HDOD"/>
    <property type="match status" value="1"/>
</dbReference>
<dbReference type="InterPro" id="IPR036754">
    <property type="entry name" value="YbaK/aa-tRNA-synt-asso_dom_sf"/>
</dbReference>
<dbReference type="PANTHER" id="PTHR33525:SF3">
    <property type="entry name" value="RIBONUCLEASE Y"/>
    <property type="match status" value="1"/>
</dbReference>
<dbReference type="GO" id="GO:0002161">
    <property type="term" value="F:aminoacyl-tRNA deacylase activity"/>
    <property type="evidence" value="ECO:0007669"/>
    <property type="project" value="InterPro"/>
</dbReference>
<gene>
    <name evidence="2" type="ORF">MNBD_GAMMA13-1933</name>
</gene>
<dbReference type="InterPro" id="IPR013976">
    <property type="entry name" value="HDOD"/>
</dbReference>
<proteinExistence type="predicted"/>
<reference evidence="2" key="1">
    <citation type="submission" date="2018-06" db="EMBL/GenBank/DDBJ databases">
        <authorList>
            <person name="Zhirakovskaya E."/>
        </authorList>
    </citation>
    <scope>NUCLEOTIDE SEQUENCE</scope>
</reference>
<dbReference type="InterPro" id="IPR007214">
    <property type="entry name" value="YbaK/aa-tRNA-synth-assoc-dom"/>
</dbReference>
<dbReference type="PIRSF" id="PIRSF036888">
    <property type="entry name" value="HDGYPm_UCP036888"/>
    <property type="match status" value="1"/>
</dbReference>
<accession>A0A3B0Y5P8</accession>
<protein>
    <recommendedName>
        <fullName evidence="1">HDOD domain-containing protein</fullName>
    </recommendedName>
</protein>
<dbReference type="CDD" id="cd04332">
    <property type="entry name" value="YbaK_like"/>
    <property type="match status" value="1"/>
</dbReference>
<dbReference type="AlphaFoldDB" id="A0A3B0Y5P8"/>
<dbReference type="SUPFAM" id="SSF109604">
    <property type="entry name" value="HD-domain/PDEase-like"/>
    <property type="match status" value="1"/>
</dbReference>
<feature type="domain" description="HDOD" evidence="1">
    <location>
        <begin position="192"/>
        <end position="392"/>
    </location>
</feature>
<dbReference type="PANTHER" id="PTHR33525">
    <property type="match status" value="1"/>
</dbReference>